<dbReference type="GO" id="GO:0036464">
    <property type="term" value="C:cytoplasmic ribonucleoprotein granule"/>
    <property type="evidence" value="ECO:0007669"/>
    <property type="project" value="TreeGrafter"/>
</dbReference>
<dbReference type="GO" id="GO:0005634">
    <property type="term" value="C:nucleus"/>
    <property type="evidence" value="ECO:0007669"/>
    <property type="project" value="TreeGrafter"/>
</dbReference>
<organism evidence="13 14">
    <name type="scientific">Latimeria chalumnae</name>
    <name type="common">Coelacanth</name>
    <dbReference type="NCBI Taxonomy" id="7897"/>
    <lineage>
        <taxon>Eukaryota</taxon>
        <taxon>Metazoa</taxon>
        <taxon>Chordata</taxon>
        <taxon>Craniata</taxon>
        <taxon>Vertebrata</taxon>
        <taxon>Euteleostomi</taxon>
        <taxon>Coelacanthiformes</taxon>
        <taxon>Coelacanthidae</taxon>
        <taxon>Latimeria</taxon>
    </lineage>
</organism>
<dbReference type="Ensembl" id="ENSLACT00000019888.1">
    <property type="protein sequence ID" value="ENSLACP00000019750.1"/>
    <property type="gene ID" value="ENSLACG00000017365.1"/>
</dbReference>
<dbReference type="PANTHER" id="PTHR12876">
    <property type="entry name" value="N4BP1-RELATED"/>
    <property type="match status" value="1"/>
</dbReference>
<dbReference type="InterPro" id="IPR000571">
    <property type="entry name" value="Znf_CCCH"/>
</dbReference>
<reference evidence="14" key="1">
    <citation type="submission" date="2011-08" db="EMBL/GenBank/DDBJ databases">
        <title>The draft genome of Latimeria chalumnae.</title>
        <authorList>
            <person name="Di Palma F."/>
            <person name="Alfoldi J."/>
            <person name="Johnson J."/>
            <person name="Berlin A."/>
            <person name="Gnerre S."/>
            <person name="Jaffe D."/>
            <person name="MacCallum I."/>
            <person name="Young S."/>
            <person name="Walker B.J."/>
            <person name="Lander E."/>
            <person name="Lindblad-Toh K."/>
        </authorList>
    </citation>
    <scope>NUCLEOTIDE SEQUENCE [LARGE SCALE GENOMIC DNA]</scope>
    <source>
        <strain evidence="14">Wild caught</strain>
    </source>
</reference>
<dbReference type="GeneTree" id="ENSGT00940000155107"/>
<keyword evidence="6 10" id="KW-0863">Zinc-finger</keyword>
<dbReference type="InterPro" id="IPR040757">
    <property type="entry name" value="Regnase_1/ZC3H12_C"/>
</dbReference>
<dbReference type="Proteomes" id="UP000008672">
    <property type="component" value="Unassembled WGS sequence"/>
</dbReference>
<comment type="similarity">
    <text evidence="2">Belongs to the ZC3H12 family.</text>
</comment>
<dbReference type="InterPro" id="IPR021869">
    <property type="entry name" value="RNase_Zc3h12_NYN"/>
</dbReference>
<dbReference type="InterPro" id="IPR051101">
    <property type="entry name" value="ZC3H12/N4BP1_RNase_Reg"/>
</dbReference>
<dbReference type="EMBL" id="AFYH01015557">
    <property type="status" value="NOT_ANNOTATED_CDS"/>
    <property type="molecule type" value="Genomic_DNA"/>
</dbReference>
<keyword evidence="7" id="KW-0378">Hydrolase</keyword>
<dbReference type="GO" id="GO:0003729">
    <property type="term" value="F:mRNA binding"/>
    <property type="evidence" value="ECO:0007669"/>
    <property type="project" value="TreeGrafter"/>
</dbReference>
<evidence type="ECO:0000256" key="5">
    <source>
        <dbReference type="ARBA" id="ARBA00022759"/>
    </source>
</evidence>
<dbReference type="AlphaFoldDB" id="H3BCX9"/>
<comment type="cofactor">
    <cofactor evidence="1">
        <name>Mg(2+)</name>
        <dbReference type="ChEBI" id="CHEBI:18420"/>
    </cofactor>
</comment>
<keyword evidence="5" id="KW-0255">Endonuclease</keyword>
<evidence type="ECO:0000256" key="4">
    <source>
        <dbReference type="ARBA" id="ARBA00022723"/>
    </source>
</evidence>
<evidence type="ECO:0000256" key="11">
    <source>
        <dbReference type="SAM" id="MobiDB-lite"/>
    </source>
</evidence>
<evidence type="ECO:0000256" key="10">
    <source>
        <dbReference type="PROSITE-ProRule" id="PRU00723"/>
    </source>
</evidence>
<keyword evidence="8 10" id="KW-0862">Zinc</keyword>
<reference evidence="13" key="2">
    <citation type="submission" date="2025-08" db="UniProtKB">
        <authorList>
            <consortium name="Ensembl"/>
        </authorList>
    </citation>
    <scope>IDENTIFICATION</scope>
</reference>
<keyword evidence="3" id="KW-0540">Nuclease</keyword>
<gene>
    <name evidence="13" type="primary">ZC3H12A</name>
</gene>
<dbReference type="GO" id="GO:0004521">
    <property type="term" value="F:RNA endonuclease activity"/>
    <property type="evidence" value="ECO:0007669"/>
    <property type="project" value="TreeGrafter"/>
</dbReference>
<dbReference type="InterPro" id="IPR040546">
    <property type="entry name" value="Rege-1_UBA-like"/>
</dbReference>
<evidence type="ECO:0000256" key="1">
    <source>
        <dbReference type="ARBA" id="ARBA00001946"/>
    </source>
</evidence>
<protein>
    <submittedName>
        <fullName evidence="13">Zinc finger CCCH-type containing 12A</fullName>
    </submittedName>
</protein>
<dbReference type="FunFam" id="3.40.50.11980:FF:000001">
    <property type="entry name" value="ZC3H12A isoform 1"/>
    <property type="match status" value="1"/>
</dbReference>
<dbReference type="OMA" id="DMWPYRS"/>
<proteinExistence type="inferred from homology"/>
<feature type="zinc finger region" description="C3H1-type" evidence="10">
    <location>
        <begin position="288"/>
        <end position="313"/>
    </location>
</feature>
<feature type="compositionally biased region" description="Basic and acidic residues" evidence="11">
    <location>
        <begin position="1"/>
        <end position="16"/>
    </location>
</feature>
<dbReference type="GO" id="GO:0061158">
    <property type="term" value="P:3'-UTR-mediated mRNA destabilization"/>
    <property type="evidence" value="ECO:0007669"/>
    <property type="project" value="TreeGrafter"/>
</dbReference>
<dbReference type="InParanoid" id="H3BCX9"/>
<dbReference type="Pfam" id="PF11977">
    <property type="entry name" value="RNase_Zc3h12a"/>
    <property type="match status" value="1"/>
</dbReference>
<dbReference type="Pfam" id="PF18561">
    <property type="entry name" value="Regnase_1_C"/>
    <property type="match status" value="1"/>
</dbReference>
<dbReference type="PROSITE" id="PS50103">
    <property type="entry name" value="ZF_C3H1"/>
    <property type="match status" value="1"/>
</dbReference>
<feature type="region of interest" description="Disordered" evidence="11">
    <location>
        <begin position="330"/>
        <end position="410"/>
    </location>
</feature>
<evidence type="ECO:0000256" key="9">
    <source>
        <dbReference type="ARBA" id="ARBA00022842"/>
    </source>
</evidence>
<dbReference type="FunCoup" id="H3BCX9">
    <property type="interactions" value="172"/>
</dbReference>
<feature type="region of interest" description="Disordered" evidence="11">
    <location>
        <begin position="1"/>
        <end position="32"/>
    </location>
</feature>
<dbReference type="Gene3D" id="3.40.50.11980">
    <property type="match status" value="1"/>
</dbReference>
<dbReference type="Pfam" id="PF18039">
    <property type="entry name" value="UBA_6"/>
    <property type="match status" value="1"/>
</dbReference>
<dbReference type="GO" id="GO:0016787">
    <property type="term" value="F:hydrolase activity"/>
    <property type="evidence" value="ECO:0007669"/>
    <property type="project" value="UniProtKB-KW"/>
</dbReference>
<dbReference type="PANTHER" id="PTHR12876:SF10">
    <property type="entry name" value="ENDORIBONUCLEASE ZC3H12A"/>
    <property type="match status" value="1"/>
</dbReference>
<dbReference type="GO" id="GO:0008270">
    <property type="term" value="F:zinc ion binding"/>
    <property type="evidence" value="ECO:0007669"/>
    <property type="project" value="UniProtKB-KW"/>
</dbReference>
<evidence type="ECO:0000256" key="7">
    <source>
        <dbReference type="ARBA" id="ARBA00022801"/>
    </source>
</evidence>
<evidence type="ECO:0000256" key="8">
    <source>
        <dbReference type="ARBA" id="ARBA00022833"/>
    </source>
</evidence>
<dbReference type="EMBL" id="AFYH01015558">
    <property type="status" value="NOT_ANNOTATED_CDS"/>
    <property type="molecule type" value="Genomic_DNA"/>
</dbReference>
<evidence type="ECO:0000313" key="13">
    <source>
        <dbReference type="Ensembl" id="ENSLACP00000019750.1"/>
    </source>
</evidence>
<accession>H3BCX9</accession>
<evidence type="ECO:0000313" key="14">
    <source>
        <dbReference type="Proteomes" id="UP000008672"/>
    </source>
</evidence>
<dbReference type="HOGENOM" id="CLU_013020_2_1_1"/>
<evidence type="ECO:0000256" key="2">
    <source>
        <dbReference type="ARBA" id="ARBA00010922"/>
    </source>
</evidence>
<name>H3BCX9_LATCH</name>
<dbReference type="STRING" id="7897.ENSLACP00000019750"/>
<evidence type="ECO:0000256" key="6">
    <source>
        <dbReference type="ARBA" id="ARBA00022771"/>
    </source>
</evidence>
<feature type="region of interest" description="Disordered" evidence="11">
    <location>
        <begin position="80"/>
        <end position="122"/>
    </location>
</feature>
<keyword evidence="9" id="KW-0460">Magnesium</keyword>
<dbReference type="Bgee" id="ENSLACG00000017365">
    <property type="expression patterns" value="Expressed in pelvic fin and 2 other cell types or tissues"/>
</dbReference>
<evidence type="ECO:0000256" key="3">
    <source>
        <dbReference type="ARBA" id="ARBA00022722"/>
    </source>
</evidence>
<evidence type="ECO:0000259" key="12">
    <source>
        <dbReference type="PROSITE" id="PS50103"/>
    </source>
</evidence>
<dbReference type="CDD" id="cd18729">
    <property type="entry name" value="PIN_Zc3h12-like"/>
    <property type="match status" value="1"/>
</dbReference>
<keyword evidence="4 10" id="KW-0479">Metal-binding</keyword>
<reference evidence="13" key="3">
    <citation type="submission" date="2025-09" db="UniProtKB">
        <authorList>
            <consortium name="Ensembl"/>
        </authorList>
    </citation>
    <scope>IDENTIFICATION</scope>
</reference>
<sequence length="600" mass="67872">QDRTQDGTDTSSKADQEQGAPHGGQGSWETVPMDQNEVHMKVDFFRKLGYSPEEVSAVVQKLGSEADTNTLLGELVKLGTTTAEREAMPEDTPTPILVPRGGNSTNNQPASLPPEEKDDGNNLRPVVIDGSNVAMSHGNKEVFSCRGIQLAVNWFLERGHTDITVFVPAWRKEQPRPDVPITDQHILRELEKKKILVFTPSRRVGGKRVVCYDDRFIVKLAHESDGIIVSNDTYRDLQNERPEWKKFIEERLLMYSFVNDKFMPPDDPLGRHGPSLDNFLRKKPVIPESKRQHCPYGKKCTYGVKCKFYHPERINQPQRAVADELRANARLSPTKSMSPAFPLKEEKKLNLPKKQSHPDLTSIAPSEPDMGSLKRMNLERRNSLHKGHTTENSVKVKGSNRPSKNAIYGPSEWYQHPSSSNMDSIPFISQEHFDSGIGSLEQQMAEMWPSRPQNSNDHYLSEGSNLVTPHGASRCFSGYGAPVHPASVGQYSLSNDYSSASAHPREYWSEPYQLTPQGARNNSLPDPHRLHLVSQPPYSDHCQWPQHDRYSEERANVRMKLCGIFHPHVVDTVMNHYPQLLDPQRLAAEILRYKSQNPSM</sequence>
<feature type="domain" description="C3H1-type" evidence="12">
    <location>
        <begin position="288"/>
        <end position="313"/>
    </location>
</feature>
<dbReference type="eggNOG" id="KOG3777">
    <property type="taxonomic scope" value="Eukaryota"/>
</dbReference>
<keyword evidence="14" id="KW-1185">Reference proteome</keyword>